<evidence type="ECO:0000313" key="2">
    <source>
        <dbReference type="Proteomes" id="UP000054018"/>
    </source>
</evidence>
<proteinExistence type="predicted"/>
<dbReference type="AlphaFoldDB" id="A0A0C9YYC2"/>
<name>A0A0C9YYC2_9AGAM</name>
<sequence>MPHVHSPQHMYGGLGISSLPIGIPSAVALRHHPSYYSSAISCTNSPHPIPIMQPQPIRPIPPIPLDEFASSPSDSCGGVLSSQRPQTLSPLPLLCQPVSDAVRYQLQNSTSSPSLDDPECYDVDVNNGDEDASEGACQSLCSPQQHPISQSVVACSAEGLMYPRDCRSMAIRWH</sequence>
<reference evidence="1 2" key="1">
    <citation type="submission" date="2014-04" db="EMBL/GenBank/DDBJ databases">
        <authorList>
            <consortium name="DOE Joint Genome Institute"/>
            <person name="Kuo A."/>
            <person name="Kohler A."/>
            <person name="Costa M.D."/>
            <person name="Nagy L.G."/>
            <person name="Floudas D."/>
            <person name="Copeland A."/>
            <person name="Barry K.W."/>
            <person name="Cichocki N."/>
            <person name="Veneault-Fourrey C."/>
            <person name="LaButti K."/>
            <person name="Lindquist E.A."/>
            <person name="Lipzen A."/>
            <person name="Lundell T."/>
            <person name="Morin E."/>
            <person name="Murat C."/>
            <person name="Sun H."/>
            <person name="Tunlid A."/>
            <person name="Henrissat B."/>
            <person name="Grigoriev I.V."/>
            <person name="Hibbett D.S."/>
            <person name="Martin F."/>
            <person name="Nordberg H.P."/>
            <person name="Cantor M.N."/>
            <person name="Hua S.X."/>
        </authorList>
    </citation>
    <scope>NUCLEOTIDE SEQUENCE [LARGE SCALE GENOMIC DNA]</scope>
    <source>
        <strain evidence="1 2">441</strain>
    </source>
</reference>
<dbReference type="OrthoDB" id="2668627at2759"/>
<reference evidence="2" key="2">
    <citation type="submission" date="2015-01" db="EMBL/GenBank/DDBJ databases">
        <title>Evolutionary Origins and Diversification of the Mycorrhizal Mutualists.</title>
        <authorList>
            <consortium name="DOE Joint Genome Institute"/>
            <consortium name="Mycorrhizal Genomics Consortium"/>
            <person name="Kohler A."/>
            <person name="Kuo A."/>
            <person name="Nagy L.G."/>
            <person name="Floudas D."/>
            <person name="Copeland A."/>
            <person name="Barry K.W."/>
            <person name="Cichocki N."/>
            <person name="Veneault-Fourrey C."/>
            <person name="LaButti K."/>
            <person name="Lindquist E.A."/>
            <person name="Lipzen A."/>
            <person name="Lundell T."/>
            <person name="Morin E."/>
            <person name="Murat C."/>
            <person name="Riley R."/>
            <person name="Ohm R."/>
            <person name="Sun H."/>
            <person name="Tunlid A."/>
            <person name="Henrissat B."/>
            <person name="Grigoriev I.V."/>
            <person name="Hibbett D.S."/>
            <person name="Martin F."/>
        </authorList>
    </citation>
    <scope>NUCLEOTIDE SEQUENCE [LARGE SCALE GENOMIC DNA]</scope>
    <source>
        <strain evidence="2">441</strain>
    </source>
</reference>
<gene>
    <name evidence="1" type="ORF">PISMIDRAFT_671176</name>
</gene>
<keyword evidence="2" id="KW-1185">Reference proteome</keyword>
<protein>
    <submittedName>
        <fullName evidence="1">Uncharacterized protein</fullName>
    </submittedName>
</protein>
<organism evidence="1 2">
    <name type="scientific">Pisolithus microcarpus 441</name>
    <dbReference type="NCBI Taxonomy" id="765257"/>
    <lineage>
        <taxon>Eukaryota</taxon>
        <taxon>Fungi</taxon>
        <taxon>Dikarya</taxon>
        <taxon>Basidiomycota</taxon>
        <taxon>Agaricomycotina</taxon>
        <taxon>Agaricomycetes</taxon>
        <taxon>Agaricomycetidae</taxon>
        <taxon>Boletales</taxon>
        <taxon>Sclerodermatineae</taxon>
        <taxon>Pisolithaceae</taxon>
        <taxon>Pisolithus</taxon>
    </lineage>
</organism>
<evidence type="ECO:0000313" key="1">
    <source>
        <dbReference type="EMBL" id="KIK30120.1"/>
    </source>
</evidence>
<dbReference type="Proteomes" id="UP000054018">
    <property type="component" value="Unassembled WGS sequence"/>
</dbReference>
<accession>A0A0C9YYC2</accession>
<dbReference type="HOGENOM" id="CLU_1540672_0_0_1"/>
<dbReference type="EMBL" id="KN833687">
    <property type="protein sequence ID" value="KIK30120.1"/>
    <property type="molecule type" value="Genomic_DNA"/>
</dbReference>